<feature type="transmembrane region" description="Helical" evidence="5">
    <location>
        <begin position="16"/>
        <end position="40"/>
    </location>
</feature>
<evidence type="ECO:0000256" key="5">
    <source>
        <dbReference type="SAM" id="Phobius"/>
    </source>
</evidence>
<dbReference type="OrthoDB" id="9776171at2"/>
<dbReference type="GO" id="GO:0005886">
    <property type="term" value="C:plasma membrane"/>
    <property type="evidence" value="ECO:0007669"/>
    <property type="project" value="UniProtKB-SubCell"/>
</dbReference>
<comment type="caution">
    <text evidence="7">The sequence shown here is derived from an EMBL/GenBank/DDBJ whole genome shotgun (WGS) entry which is preliminary data.</text>
</comment>
<keyword evidence="2 5" id="KW-0812">Transmembrane</keyword>
<organism evidence="7 8">
    <name type="scientific">Saccharopolyspora elongata</name>
    <dbReference type="NCBI Taxonomy" id="2530387"/>
    <lineage>
        <taxon>Bacteria</taxon>
        <taxon>Bacillati</taxon>
        <taxon>Actinomycetota</taxon>
        <taxon>Actinomycetes</taxon>
        <taxon>Pseudonocardiales</taxon>
        <taxon>Pseudonocardiaceae</taxon>
        <taxon>Saccharopolyspora</taxon>
    </lineage>
</organism>
<comment type="subcellular location">
    <subcellularLocation>
        <location evidence="1">Cell membrane</location>
        <topology evidence="1">Multi-pass membrane protein</topology>
    </subcellularLocation>
</comment>
<keyword evidence="4 5" id="KW-0472">Membrane</keyword>
<dbReference type="AlphaFoldDB" id="A0A4R4YWW0"/>
<feature type="transmembrane region" description="Helical" evidence="5">
    <location>
        <begin position="368"/>
        <end position="387"/>
    </location>
</feature>
<reference evidence="7 8" key="1">
    <citation type="submission" date="2019-03" db="EMBL/GenBank/DDBJ databases">
        <title>Draft genome sequences of novel Actinobacteria.</title>
        <authorList>
            <person name="Sahin N."/>
            <person name="Ay H."/>
            <person name="Saygin H."/>
        </authorList>
    </citation>
    <scope>NUCLEOTIDE SEQUENCE [LARGE SCALE GENOMIC DNA]</scope>
    <source>
        <strain evidence="7 8">7K502</strain>
    </source>
</reference>
<dbReference type="PROSITE" id="PS50850">
    <property type="entry name" value="MFS"/>
    <property type="match status" value="1"/>
</dbReference>
<dbReference type="RefSeq" id="WP_132486736.1">
    <property type="nucleotide sequence ID" value="NZ_SMKW01000023.1"/>
</dbReference>
<dbReference type="EMBL" id="SMKW01000023">
    <property type="protein sequence ID" value="TDD49958.1"/>
    <property type="molecule type" value="Genomic_DNA"/>
</dbReference>
<dbReference type="Gene3D" id="1.20.1250.20">
    <property type="entry name" value="MFS general substrate transporter like domains"/>
    <property type="match status" value="2"/>
</dbReference>
<feature type="transmembrane region" description="Helical" evidence="5">
    <location>
        <begin position="78"/>
        <end position="96"/>
    </location>
</feature>
<keyword evidence="3 5" id="KW-1133">Transmembrane helix</keyword>
<feature type="transmembrane region" description="Helical" evidence="5">
    <location>
        <begin position="305"/>
        <end position="322"/>
    </location>
</feature>
<dbReference type="Proteomes" id="UP000294947">
    <property type="component" value="Unassembled WGS sequence"/>
</dbReference>
<gene>
    <name evidence="7" type="ORF">E1288_18555</name>
</gene>
<dbReference type="InterPro" id="IPR020846">
    <property type="entry name" value="MFS_dom"/>
</dbReference>
<evidence type="ECO:0000256" key="3">
    <source>
        <dbReference type="ARBA" id="ARBA00022989"/>
    </source>
</evidence>
<evidence type="ECO:0000256" key="4">
    <source>
        <dbReference type="ARBA" id="ARBA00023136"/>
    </source>
</evidence>
<evidence type="ECO:0000256" key="1">
    <source>
        <dbReference type="ARBA" id="ARBA00004651"/>
    </source>
</evidence>
<evidence type="ECO:0000259" key="6">
    <source>
        <dbReference type="PROSITE" id="PS50850"/>
    </source>
</evidence>
<feature type="transmembrane region" description="Helical" evidence="5">
    <location>
        <begin position="102"/>
        <end position="126"/>
    </location>
</feature>
<accession>A0A4R4YWW0</accession>
<dbReference type="PANTHER" id="PTHR23534:SF1">
    <property type="entry name" value="MAJOR FACILITATOR SUPERFAMILY PROTEIN"/>
    <property type="match status" value="1"/>
</dbReference>
<dbReference type="InterPro" id="IPR036259">
    <property type="entry name" value="MFS_trans_sf"/>
</dbReference>
<name>A0A4R4YWW0_9PSEU</name>
<feature type="transmembrane region" description="Helical" evidence="5">
    <location>
        <begin position="138"/>
        <end position="163"/>
    </location>
</feature>
<feature type="transmembrane region" description="Helical" evidence="5">
    <location>
        <begin position="175"/>
        <end position="199"/>
    </location>
</feature>
<protein>
    <submittedName>
        <fullName evidence="7">MFS transporter</fullName>
    </submittedName>
</protein>
<feature type="transmembrane region" description="Helical" evidence="5">
    <location>
        <begin position="220"/>
        <end position="240"/>
    </location>
</feature>
<feature type="transmembrane region" description="Helical" evidence="5">
    <location>
        <begin position="246"/>
        <end position="269"/>
    </location>
</feature>
<dbReference type="PANTHER" id="PTHR23534">
    <property type="entry name" value="MFS PERMEASE"/>
    <property type="match status" value="1"/>
</dbReference>
<feature type="domain" description="Major facilitator superfamily (MFS) profile" evidence="6">
    <location>
        <begin position="212"/>
        <end position="390"/>
    </location>
</feature>
<proteinExistence type="predicted"/>
<dbReference type="GO" id="GO:0022857">
    <property type="term" value="F:transmembrane transporter activity"/>
    <property type="evidence" value="ECO:0007669"/>
    <property type="project" value="InterPro"/>
</dbReference>
<evidence type="ECO:0000313" key="7">
    <source>
        <dbReference type="EMBL" id="TDD49958.1"/>
    </source>
</evidence>
<evidence type="ECO:0000313" key="8">
    <source>
        <dbReference type="Proteomes" id="UP000294947"/>
    </source>
</evidence>
<feature type="transmembrane region" description="Helical" evidence="5">
    <location>
        <begin position="46"/>
        <end position="66"/>
    </location>
</feature>
<feature type="transmembrane region" description="Helical" evidence="5">
    <location>
        <begin position="343"/>
        <end position="362"/>
    </location>
</feature>
<sequence>MLRAGTIDRRRRATRALCAGTVVMNAAMGIASAVSTIIAGAQLGTAWAAVPNTAGVVGTGLGALLLSRGMNRWGRRAGLLLGYGFATAGGSAATLAAIHQDAVGLCVGLLLLGIGNAGAQLSRYAAAEMYPSHRRGQAIGVVVWAATLGAVGGPLLIAPAAALGGLLGWPGPACAFLAAATCCAVGVAAGFGAPAGAGAGGGVPGVRPGRLLRVPAARSALLVMASAQVVMVGIMTAAPLDMHHHGAGLGMVGAVLSAHTLGMFVLSPVTGRLVDRFGTRPVMASGLATLVLSSAVAAFGEGDPLRMAALFLLGYGWNLCFVGGSGQITRQLPAADRMQIEGAVDAAVWGAAAAASLASTAILAAGGFAALGVVGGVLALLPLVLLVRRR</sequence>
<dbReference type="InterPro" id="IPR011701">
    <property type="entry name" value="MFS"/>
</dbReference>
<keyword evidence="8" id="KW-1185">Reference proteome</keyword>
<evidence type="ECO:0000256" key="2">
    <source>
        <dbReference type="ARBA" id="ARBA00022692"/>
    </source>
</evidence>
<dbReference type="SUPFAM" id="SSF103473">
    <property type="entry name" value="MFS general substrate transporter"/>
    <property type="match status" value="1"/>
</dbReference>
<dbReference type="Pfam" id="PF07690">
    <property type="entry name" value="MFS_1"/>
    <property type="match status" value="1"/>
</dbReference>
<feature type="transmembrane region" description="Helical" evidence="5">
    <location>
        <begin position="281"/>
        <end position="299"/>
    </location>
</feature>